<dbReference type="AlphaFoldDB" id="A0A8H7CIN0"/>
<evidence type="ECO:0000313" key="3">
    <source>
        <dbReference type="Proteomes" id="UP000623467"/>
    </source>
</evidence>
<dbReference type="GO" id="GO:0005763">
    <property type="term" value="C:mitochondrial small ribosomal subunit"/>
    <property type="evidence" value="ECO:0007669"/>
    <property type="project" value="TreeGrafter"/>
</dbReference>
<dbReference type="PANTHER" id="PTHR28158:SF1">
    <property type="entry name" value="SMALL RIBOSOMAL SUBUNIT PROTEIN MS45"/>
    <property type="match status" value="1"/>
</dbReference>
<dbReference type="EMBL" id="JACAZH010000033">
    <property type="protein sequence ID" value="KAF7337691.1"/>
    <property type="molecule type" value="Genomic_DNA"/>
</dbReference>
<organism evidence="2 3">
    <name type="scientific">Mycena sanguinolenta</name>
    <dbReference type="NCBI Taxonomy" id="230812"/>
    <lineage>
        <taxon>Eukaryota</taxon>
        <taxon>Fungi</taxon>
        <taxon>Dikarya</taxon>
        <taxon>Basidiomycota</taxon>
        <taxon>Agaricomycotina</taxon>
        <taxon>Agaricomycetes</taxon>
        <taxon>Agaricomycetidae</taxon>
        <taxon>Agaricales</taxon>
        <taxon>Marasmiineae</taxon>
        <taxon>Mycenaceae</taxon>
        <taxon>Mycena</taxon>
    </lineage>
</organism>
<sequence length="333" mass="37915">MLSLQPRCARQLCRLPQRYISSSATAFASVSTRRQSENDDEEEEAESETRGKSFKAFLKQYEHLRFAKPRNYVDGDAVPFPMNKSFKPPIPISDAARSRIYADYMADPETNSIRALSQRYHLSLKRVEAILRLKGLEAAFVKDGKPLQTGFLWGMERLLGVQSSRAFDADVDSRADTHMADMLEQDENRDAARQRFQRQYWESIDDDGREPLLPASLENAKRRAERSAQAAHDYKSTATLMPRFKDTDTIKSPRQKVQTIVREGRLPIHFVDVGGKFLNVEERLKRMAGGERRHAAHSRASGEKVIRGFLRGRTAVERARRASVKRSSSSPPS</sequence>
<keyword evidence="3" id="KW-1185">Reference proteome</keyword>
<dbReference type="PANTHER" id="PTHR28158">
    <property type="entry name" value="37S RIBOSOMAL PROTEIN S35, MITOCHONDRIAL"/>
    <property type="match status" value="1"/>
</dbReference>
<feature type="region of interest" description="Disordered" evidence="1">
    <location>
        <begin position="30"/>
        <end position="51"/>
    </location>
</feature>
<proteinExistence type="predicted"/>
<name>A0A8H7CIN0_9AGAR</name>
<dbReference type="GO" id="GO:0032543">
    <property type="term" value="P:mitochondrial translation"/>
    <property type="evidence" value="ECO:0007669"/>
    <property type="project" value="TreeGrafter"/>
</dbReference>
<accession>A0A8H7CIN0</accession>
<dbReference type="Proteomes" id="UP000623467">
    <property type="component" value="Unassembled WGS sequence"/>
</dbReference>
<dbReference type="GO" id="GO:0003735">
    <property type="term" value="F:structural constituent of ribosome"/>
    <property type="evidence" value="ECO:0007669"/>
    <property type="project" value="TreeGrafter"/>
</dbReference>
<evidence type="ECO:0000256" key="1">
    <source>
        <dbReference type="SAM" id="MobiDB-lite"/>
    </source>
</evidence>
<evidence type="ECO:0008006" key="4">
    <source>
        <dbReference type="Google" id="ProtNLM"/>
    </source>
</evidence>
<evidence type="ECO:0000313" key="2">
    <source>
        <dbReference type="EMBL" id="KAF7337691.1"/>
    </source>
</evidence>
<dbReference type="InterPro" id="IPR021036">
    <property type="entry name" value="Ribosomal_mS45"/>
</dbReference>
<comment type="caution">
    <text evidence="2">The sequence shown here is derived from an EMBL/GenBank/DDBJ whole genome shotgun (WGS) entry which is preliminary data.</text>
</comment>
<dbReference type="OrthoDB" id="10052321at2759"/>
<reference evidence="2" key="1">
    <citation type="submission" date="2020-05" db="EMBL/GenBank/DDBJ databases">
        <title>Mycena genomes resolve the evolution of fungal bioluminescence.</title>
        <authorList>
            <person name="Tsai I.J."/>
        </authorList>
    </citation>
    <scope>NUCLEOTIDE SEQUENCE</scope>
    <source>
        <strain evidence="2">160909Yilan</strain>
    </source>
</reference>
<protein>
    <recommendedName>
        <fullName evidence="4">37S ribosomal protein S35, mitochondrial</fullName>
    </recommendedName>
</protein>
<dbReference type="Pfam" id="PF12298">
    <property type="entry name" value="Bot1p"/>
    <property type="match status" value="1"/>
</dbReference>
<gene>
    <name evidence="2" type="ORF">MSAN_02242600</name>
</gene>